<evidence type="ECO:0000256" key="5">
    <source>
        <dbReference type="ARBA" id="ARBA00023172"/>
    </source>
</evidence>
<evidence type="ECO:0000256" key="7">
    <source>
        <dbReference type="SAM" id="MobiDB-lite"/>
    </source>
</evidence>
<evidence type="ECO:0000256" key="2">
    <source>
        <dbReference type="ARBA" id="ARBA00010961"/>
    </source>
</evidence>
<gene>
    <name evidence="8" type="ORF">DVS28_a0272</name>
    <name evidence="9" type="ORF">DVS28_a3549</name>
</gene>
<evidence type="ECO:0000256" key="1">
    <source>
        <dbReference type="ARBA" id="ARBA00002190"/>
    </source>
</evidence>
<dbReference type="EMBL" id="CP031165">
    <property type="protein sequence ID" value="AXV08222.1"/>
    <property type="molecule type" value="Genomic_DNA"/>
</dbReference>
<sequence length="422" mass="46656">MRSFHGSLERGHTMADIDNDLLTDAATNLLTEEHRSLFRDLLQNALQTLIEEELTASIGAALHERTDDRTGQRNGHRPPRTLSTPAGDVELAIPKVRAGNFYPSLLEPRRRVDQALWAVIMTAYVKGTSTRKVDDLVKALGVDSGVSKSTVSRICKEIDGHVEAFRARTLAHTDFPYVFCDATYVKGRVGRHVVSRAIVVAFGVAADGTREVLGLDVGDSEDEAFWGAFLKSLKTRGLGGVQLVISDAHEGLKAAIRRHLQGAAWQRCRVHFNRNVLARVGKAHGEMVTAMIRTIYAQPDQAAVTAQLRAVADMLTDRFPAAAQMLLDAEPDLTAFAAFPRTHWRRVWSTNPLERVNKEIKRRSNVVGIFPDDNSIIRLIGAVLLEQHDEWQVAERSYFSEESMKTIAADTTIEVTATTTAA</sequence>
<dbReference type="PANTHER" id="PTHR33217:SF7">
    <property type="entry name" value="TRANSPOSASE FOR INSERTION SEQUENCE ELEMENT IS1081"/>
    <property type="match status" value="1"/>
</dbReference>
<organism evidence="8 10">
    <name type="scientific">Euzebya pacifica</name>
    <dbReference type="NCBI Taxonomy" id="1608957"/>
    <lineage>
        <taxon>Bacteria</taxon>
        <taxon>Bacillati</taxon>
        <taxon>Actinomycetota</taxon>
        <taxon>Nitriliruptoria</taxon>
        <taxon>Euzebyales</taxon>
    </lineage>
</organism>
<dbReference type="KEGG" id="euz:DVS28_a0272"/>
<feature type="region of interest" description="Disordered" evidence="7">
    <location>
        <begin position="63"/>
        <end position="86"/>
    </location>
</feature>
<dbReference type="Proteomes" id="UP000264006">
    <property type="component" value="Chromosome"/>
</dbReference>
<dbReference type="AlphaFoldDB" id="A0A346XRY2"/>
<keyword evidence="4 6" id="KW-0238">DNA-binding</keyword>
<accession>A0A346XRY2</accession>
<keyword evidence="10" id="KW-1185">Reference proteome</keyword>
<dbReference type="NCBIfam" id="NF033543">
    <property type="entry name" value="transpos_IS256"/>
    <property type="match status" value="1"/>
</dbReference>
<dbReference type="EMBL" id="CP031165">
    <property type="protein sequence ID" value="AXV04979.1"/>
    <property type="molecule type" value="Genomic_DNA"/>
</dbReference>
<evidence type="ECO:0000256" key="4">
    <source>
        <dbReference type="ARBA" id="ARBA00023125"/>
    </source>
</evidence>
<name>A0A346XRY2_9ACTN</name>
<comment type="similarity">
    <text evidence="2 6">Belongs to the transposase mutator family.</text>
</comment>
<comment type="function">
    <text evidence="1 6">Required for the transposition of the insertion element.</text>
</comment>
<evidence type="ECO:0000313" key="10">
    <source>
        <dbReference type="Proteomes" id="UP000264006"/>
    </source>
</evidence>
<evidence type="ECO:0000256" key="6">
    <source>
        <dbReference type="RuleBase" id="RU365089"/>
    </source>
</evidence>
<proteinExistence type="inferred from homology"/>
<evidence type="ECO:0000256" key="3">
    <source>
        <dbReference type="ARBA" id="ARBA00022578"/>
    </source>
</evidence>
<keyword evidence="5 6" id="KW-0233">DNA recombination</keyword>
<dbReference type="GO" id="GO:0004803">
    <property type="term" value="F:transposase activity"/>
    <property type="evidence" value="ECO:0007669"/>
    <property type="project" value="UniProtKB-UniRule"/>
</dbReference>
<dbReference type="PANTHER" id="PTHR33217">
    <property type="entry name" value="TRANSPOSASE FOR INSERTION SEQUENCE ELEMENT IS1081"/>
    <property type="match status" value="1"/>
</dbReference>
<evidence type="ECO:0000313" key="8">
    <source>
        <dbReference type="EMBL" id="AXV04979.1"/>
    </source>
</evidence>
<keyword evidence="6" id="KW-0814">Transposable element</keyword>
<evidence type="ECO:0000313" key="9">
    <source>
        <dbReference type="EMBL" id="AXV08222.1"/>
    </source>
</evidence>
<dbReference type="Pfam" id="PF00872">
    <property type="entry name" value="Transposase_mut"/>
    <property type="match status" value="1"/>
</dbReference>
<dbReference type="GO" id="GO:0006313">
    <property type="term" value="P:DNA transposition"/>
    <property type="evidence" value="ECO:0007669"/>
    <property type="project" value="UniProtKB-UniRule"/>
</dbReference>
<reference evidence="8 10" key="1">
    <citation type="submission" date="2018-09" db="EMBL/GenBank/DDBJ databases">
        <title>Complete genome sequence of Euzebya sp. DY32-46 isolated from seawater of Pacific Ocean.</title>
        <authorList>
            <person name="Xu L."/>
            <person name="Wu Y.-H."/>
            <person name="Xu X.-W."/>
        </authorList>
    </citation>
    <scope>NUCLEOTIDE SEQUENCE [LARGE SCALE GENOMIC DNA]</scope>
    <source>
        <strain evidence="8 10">DY32-46</strain>
    </source>
</reference>
<keyword evidence="3 6" id="KW-0815">Transposition</keyword>
<dbReference type="InterPro" id="IPR001207">
    <property type="entry name" value="Transposase_mutator"/>
</dbReference>
<protein>
    <recommendedName>
        <fullName evidence="6">Mutator family transposase</fullName>
    </recommendedName>
</protein>
<dbReference type="KEGG" id="euz:DVS28_a3549"/>
<dbReference type="GO" id="GO:0003677">
    <property type="term" value="F:DNA binding"/>
    <property type="evidence" value="ECO:0007669"/>
    <property type="project" value="UniProtKB-UniRule"/>
</dbReference>